<dbReference type="EMBL" id="JADBGQ010000009">
    <property type="protein sequence ID" value="KAG5381094.1"/>
    <property type="molecule type" value="Genomic_DNA"/>
</dbReference>
<keyword evidence="2" id="KW-1185">Reference proteome</keyword>
<comment type="caution">
    <text evidence="1">The sequence shown here is derived from an EMBL/GenBank/DDBJ whole genome shotgun (WGS) entry which is preliminary data.</text>
</comment>
<evidence type="ECO:0000313" key="2">
    <source>
        <dbReference type="Proteomes" id="UP000823674"/>
    </source>
</evidence>
<reference evidence="1 2" key="1">
    <citation type="submission" date="2021-03" db="EMBL/GenBank/DDBJ databases">
        <authorList>
            <person name="King G.J."/>
            <person name="Bancroft I."/>
            <person name="Baten A."/>
            <person name="Bloomfield J."/>
            <person name="Borpatragohain P."/>
            <person name="He Z."/>
            <person name="Irish N."/>
            <person name="Irwin J."/>
            <person name="Liu K."/>
            <person name="Mauleon R.P."/>
            <person name="Moore J."/>
            <person name="Morris R."/>
            <person name="Ostergaard L."/>
            <person name="Wang B."/>
            <person name="Wells R."/>
        </authorList>
    </citation>
    <scope>NUCLEOTIDE SEQUENCE [LARGE SCALE GENOMIC DNA]</scope>
    <source>
        <strain evidence="1">R-o-18</strain>
        <tissue evidence="1">Leaf</tissue>
    </source>
</reference>
<accession>A0ABQ7L376</accession>
<organism evidence="1 2">
    <name type="scientific">Brassica rapa subsp. trilocularis</name>
    <dbReference type="NCBI Taxonomy" id="1813537"/>
    <lineage>
        <taxon>Eukaryota</taxon>
        <taxon>Viridiplantae</taxon>
        <taxon>Streptophyta</taxon>
        <taxon>Embryophyta</taxon>
        <taxon>Tracheophyta</taxon>
        <taxon>Spermatophyta</taxon>
        <taxon>Magnoliopsida</taxon>
        <taxon>eudicotyledons</taxon>
        <taxon>Gunneridae</taxon>
        <taxon>Pentapetalae</taxon>
        <taxon>rosids</taxon>
        <taxon>malvids</taxon>
        <taxon>Brassicales</taxon>
        <taxon>Brassicaceae</taxon>
        <taxon>Brassiceae</taxon>
        <taxon>Brassica</taxon>
    </lineage>
</organism>
<name>A0ABQ7L376_BRACM</name>
<gene>
    <name evidence="1" type="primary">A07g508990.1_BraROA</name>
    <name evidence="1" type="ORF">IGI04_028936</name>
</gene>
<sequence>MSRICSCVNSLPHNIHLPASKNVLGRNATTSAFGSWQMWFNGRATELGCWVDVTAGSSRLGLFDPVVEDGVEDDETELSRGDEDIFAIDHGLFFA</sequence>
<proteinExistence type="predicted"/>
<protein>
    <submittedName>
        <fullName evidence="1">Uncharacterized protein</fullName>
    </submittedName>
</protein>
<evidence type="ECO:0000313" key="1">
    <source>
        <dbReference type="EMBL" id="KAG5381094.1"/>
    </source>
</evidence>
<dbReference type="Proteomes" id="UP000823674">
    <property type="component" value="Chromosome A07"/>
</dbReference>